<dbReference type="CDD" id="cd12829">
    <property type="entry name" value="Alr1p-like"/>
    <property type="match status" value="1"/>
</dbReference>
<feature type="region of interest" description="Disordered" evidence="1">
    <location>
        <begin position="204"/>
        <end position="224"/>
    </location>
</feature>
<feature type="compositionally biased region" description="Pro residues" evidence="1">
    <location>
        <begin position="17"/>
        <end position="26"/>
    </location>
</feature>
<feature type="region of interest" description="Disordered" evidence="1">
    <location>
        <begin position="62"/>
        <end position="94"/>
    </location>
</feature>
<sequence>MVDSTSTWDESDIFRGDPPPPPPRSPTPSHKSTTSSSSGSYFGGRLGALAAVVELAISRWAGNEASSSSSSSSSSSDSAPHSRAARRSHRQHDDIATRISRMQAREESRQVPRQFALYLPASLTAPPENTDARSSRITQTTSLPSILAKLENALKRSTKAMRQQERERLPRPELDPPRPRHLHFMLPDDVKAPSRAASFTDLASRAGKGKHREGQPVHTSADKPASMPKAWFLDVSSPTWDDMRAIGKLLHLHPLTLEDILMQDPREKLERFPKLGYYFISFRAIESWDNREKYWDRDGDERDQGLVGEANVYLVVFNEGICSFHFTDIADHTDRVRNRIMLLEEKVVSSGWIAHGILDSIVDSFFPFLHGLEREVMAIEDIVFSGASSIPVDSVHADFTDESGSESKDFEKASSQSWTAQLSEKNVTRLDQTRTHFSLSWPPILDKWKVDIMKRWQTVSPATTSRSPTASTLHRMARARRLMTSLSRLLATKSEVVTQLRKRLLTTSNDTGDAERAEVAIHLGDVQDHILTLENSLSHYERMLSQSHPLYISHIRSTVAISKGGSDKALMFLSAVSIGVLCIQTLIGLFSINANIPHNDIDGNEFKVFGVVISLAIVILVSYLYLVLHWWRSAKRRRSTMTL</sequence>
<dbReference type="Gene3D" id="3.30.460.20">
    <property type="entry name" value="CorA soluble domain-like"/>
    <property type="match status" value="1"/>
</dbReference>
<dbReference type="Pfam" id="PF01544">
    <property type="entry name" value="CorA"/>
    <property type="match status" value="1"/>
</dbReference>
<protein>
    <submittedName>
        <fullName evidence="3">Uncharacterized protein</fullName>
    </submittedName>
</protein>
<keyword evidence="2" id="KW-0812">Transmembrane</keyword>
<evidence type="ECO:0000256" key="1">
    <source>
        <dbReference type="SAM" id="MobiDB-lite"/>
    </source>
</evidence>
<dbReference type="SUPFAM" id="SSF143865">
    <property type="entry name" value="CorA soluble domain-like"/>
    <property type="match status" value="1"/>
</dbReference>
<feature type="region of interest" description="Disordered" evidence="1">
    <location>
        <begin position="157"/>
        <end position="179"/>
    </location>
</feature>
<dbReference type="PANTHER" id="PTHR21535">
    <property type="entry name" value="MAGNESIUM AND COBALT TRANSPORT PROTEIN/MITOCHONDRIAL IMPORT INNER MEMBRANE TRANSLOCASE SUBUNIT TIM8"/>
    <property type="match status" value="1"/>
</dbReference>
<keyword evidence="2" id="KW-1133">Transmembrane helix</keyword>
<dbReference type="EMBL" id="JARKIB010000001">
    <property type="protein sequence ID" value="KAJ7786268.1"/>
    <property type="molecule type" value="Genomic_DNA"/>
</dbReference>
<dbReference type="InterPro" id="IPR002523">
    <property type="entry name" value="MgTranspt_CorA/ZnTranspt_ZntB"/>
</dbReference>
<dbReference type="Gene3D" id="1.20.58.340">
    <property type="entry name" value="Magnesium transport protein CorA, transmembrane region"/>
    <property type="match status" value="1"/>
</dbReference>
<evidence type="ECO:0000313" key="4">
    <source>
        <dbReference type="Proteomes" id="UP001215598"/>
    </source>
</evidence>
<reference evidence="3" key="1">
    <citation type="submission" date="2023-03" db="EMBL/GenBank/DDBJ databases">
        <title>Massive genome expansion in bonnet fungi (Mycena s.s.) driven by repeated elements and novel gene families across ecological guilds.</title>
        <authorList>
            <consortium name="Lawrence Berkeley National Laboratory"/>
            <person name="Harder C.B."/>
            <person name="Miyauchi S."/>
            <person name="Viragh M."/>
            <person name="Kuo A."/>
            <person name="Thoen E."/>
            <person name="Andreopoulos B."/>
            <person name="Lu D."/>
            <person name="Skrede I."/>
            <person name="Drula E."/>
            <person name="Henrissat B."/>
            <person name="Morin E."/>
            <person name="Kohler A."/>
            <person name="Barry K."/>
            <person name="LaButti K."/>
            <person name="Morin E."/>
            <person name="Salamov A."/>
            <person name="Lipzen A."/>
            <person name="Mereny Z."/>
            <person name="Hegedus B."/>
            <person name="Baldrian P."/>
            <person name="Stursova M."/>
            <person name="Weitz H."/>
            <person name="Taylor A."/>
            <person name="Grigoriev I.V."/>
            <person name="Nagy L.G."/>
            <person name="Martin F."/>
            <person name="Kauserud H."/>
        </authorList>
    </citation>
    <scope>NUCLEOTIDE SEQUENCE</scope>
    <source>
        <strain evidence="3">CBHHK182m</strain>
    </source>
</reference>
<evidence type="ECO:0000256" key="2">
    <source>
        <dbReference type="SAM" id="Phobius"/>
    </source>
</evidence>
<feature type="region of interest" description="Disordered" evidence="1">
    <location>
        <begin position="1"/>
        <end position="41"/>
    </location>
</feature>
<organism evidence="3 4">
    <name type="scientific">Mycena metata</name>
    <dbReference type="NCBI Taxonomy" id="1033252"/>
    <lineage>
        <taxon>Eukaryota</taxon>
        <taxon>Fungi</taxon>
        <taxon>Dikarya</taxon>
        <taxon>Basidiomycota</taxon>
        <taxon>Agaricomycotina</taxon>
        <taxon>Agaricomycetes</taxon>
        <taxon>Agaricomycetidae</taxon>
        <taxon>Agaricales</taxon>
        <taxon>Marasmiineae</taxon>
        <taxon>Mycenaceae</taxon>
        <taxon>Mycena</taxon>
    </lineage>
</organism>
<dbReference type="AlphaFoldDB" id="A0AAD7P357"/>
<dbReference type="InterPro" id="IPR044089">
    <property type="entry name" value="Alr1-like"/>
</dbReference>
<dbReference type="GO" id="GO:0010961">
    <property type="term" value="P:intracellular magnesium ion homeostasis"/>
    <property type="evidence" value="ECO:0007669"/>
    <property type="project" value="TreeGrafter"/>
</dbReference>
<feature type="compositionally biased region" description="Basic and acidic residues" evidence="1">
    <location>
        <begin position="162"/>
        <end position="178"/>
    </location>
</feature>
<dbReference type="InterPro" id="IPR045861">
    <property type="entry name" value="CorA_cytoplasmic_dom"/>
</dbReference>
<proteinExistence type="predicted"/>
<comment type="caution">
    <text evidence="3">The sequence shown here is derived from an EMBL/GenBank/DDBJ whole genome shotgun (WGS) entry which is preliminary data.</text>
</comment>
<dbReference type="Proteomes" id="UP001215598">
    <property type="component" value="Unassembled WGS sequence"/>
</dbReference>
<dbReference type="GO" id="GO:0015095">
    <property type="term" value="F:magnesium ion transmembrane transporter activity"/>
    <property type="evidence" value="ECO:0007669"/>
    <property type="project" value="InterPro"/>
</dbReference>
<gene>
    <name evidence="3" type="ORF">B0H16DRAFT_25118</name>
</gene>
<feature type="transmembrane region" description="Helical" evidence="2">
    <location>
        <begin position="608"/>
        <end position="631"/>
    </location>
</feature>
<keyword evidence="2" id="KW-0472">Membrane</keyword>
<dbReference type="PANTHER" id="PTHR21535:SF90">
    <property type="entry name" value="CORA METAL ION TRANSPORTER"/>
    <property type="match status" value="1"/>
</dbReference>
<feature type="compositionally biased region" description="Low complexity" evidence="1">
    <location>
        <begin position="27"/>
        <end position="40"/>
    </location>
</feature>
<name>A0AAD7P357_9AGAR</name>
<accession>A0AAD7P357</accession>
<dbReference type="GO" id="GO:0016020">
    <property type="term" value="C:membrane"/>
    <property type="evidence" value="ECO:0007669"/>
    <property type="project" value="InterPro"/>
</dbReference>
<feature type="compositionally biased region" description="Low complexity" evidence="1">
    <location>
        <begin position="65"/>
        <end position="82"/>
    </location>
</feature>
<evidence type="ECO:0000313" key="3">
    <source>
        <dbReference type="EMBL" id="KAJ7786268.1"/>
    </source>
</evidence>
<feature type="transmembrane region" description="Helical" evidence="2">
    <location>
        <begin position="570"/>
        <end position="596"/>
    </location>
</feature>
<keyword evidence="4" id="KW-1185">Reference proteome</keyword>